<dbReference type="InterPro" id="IPR025105">
    <property type="entry name" value="DUF4010"/>
</dbReference>
<dbReference type="EMBL" id="WISZ01000064">
    <property type="protein sequence ID" value="MQX08056.1"/>
    <property type="molecule type" value="Genomic_DNA"/>
</dbReference>
<keyword evidence="1" id="KW-0812">Transmembrane</keyword>
<feature type="domain" description="DUF4010" evidence="3">
    <location>
        <begin position="182"/>
        <end position="388"/>
    </location>
</feature>
<feature type="transmembrane region" description="Helical" evidence="1">
    <location>
        <begin position="265"/>
        <end position="284"/>
    </location>
</feature>
<feature type="transmembrane region" description="Helical" evidence="1">
    <location>
        <begin position="6"/>
        <end position="24"/>
    </location>
</feature>
<dbReference type="AlphaFoldDB" id="A0A844A8T7"/>
<evidence type="ECO:0000259" key="2">
    <source>
        <dbReference type="Pfam" id="PF02308"/>
    </source>
</evidence>
<dbReference type="RefSeq" id="WP_014857933.1">
    <property type="nucleotide sequence ID" value="NZ_BJNI01000026.1"/>
</dbReference>
<dbReference type="InterPro" id="IPR049177">
    <property type="entry name" value="MgtC_SapB_SrpB_YhiD_N"/>
</dbReference>
<feature type="transmembrane region" description="Helical" evidence="1">
    <location>
        <begin position="177"/>
        <end position="197"/>
    </location>
</feature>
<feature type="transmembrane region" description="Helical" evidence="1">
    <location>
        <begin position="90"/>
        <end position="108"/>
    </location>
</feature>
<comment type="caution">
    <text evidence="4">The sequence shown here is derived from an EMBL/GenBank/DDBJ whole genome shotgun (WGS) entry which is preliminary data.</text>
</comment>
<gene>
    <name evidence="4" type="ORF">GHK48_06945</name>
</gene>
<feature type="transmembrane region" description="Helical" evidence="1">
    <location>
        <begin position="60"/>
        <end position="78"/>
    </location>
</feature>
<feature type="transmembrane region" description="Helical" evidence="1">
    <location>
        <begin position="36"/>
        <end position="54"/>
    </location>
</feature>
<reference evidence="4 5" key="1">
    <citation type="journal article" date="2013" name="Genome Biol.">
        <title>Comparative genomics of the core and accessory genomes of 48 Sinorhizobium strains comprising five genospecies.</title>
        <authorList>
            <person name="Sugawara M."/>
            <person name="Epstein B."/>
            <person name="Badgley B.D."/>
            <person name="Unno T."/>
            <person name="Xu L."/>
            <person name="Reese J."/>
            <person name="Gyaneshwar P."/>
            <person name="Denny R."/>
            <person name="Mudge J."/>
            <person name="Bharti A.K."/>
            <person name="Farmer A.D."/>
            <person name="May G.D."/>
            <person name="Woodward J.E."/>
            <person name="Medigue C."/>
            <person name="Vallenet D."/>
            <person name="Lajus A."/>
            <person name="Rouy Z."/>
            <person name="Martinez-Vaz B."/>
            <person name="Tiffin P."/>
            <person name="Young N.D."/>
            <person name="Sadowsky M.J."/>
        </authorList>
    </citation>
    <scope>NUCLEOTIDE SEQUENCE [LARGE SCALE GENOMIC DNA]</scope>
    <source>
        <strain evidence="4 5">USDA205</strain>
    </source>
</reference>
<dbReference type="Proteomes" id="UP000466694">
    <property type="component" value="Unassembled WGS sequence"/>
</dbReference>
<evidence type="ECO:0000313" key="4">
    <source>
        <dbReference type="EMBL" id="MQX08056.1"/>
    </source>
</evidence>
<keyword evidence="1" id="KW-0472">Membrane</keyword>
<accession>A0A844A8T7</accession>
<feature type="transmembrane region" description="Helical" evidence="1">
    <location>
        <begin position="304"/>
        <end position="326"/>
    </location>
</feature>
<organism evidence="4 5">
    <name type="scientific">Rhizobium fredii</name>
    <name type="common">Sinorhizobium fredii</name>
    <dbReference type="NCBI Taxonomy" id="380"/>
    <lineage>
        <taxon>Bacteria</taxon>
        <taxon>Pseudomonadati</taxon>
        <taxon>Pseudomonadota</taxon>
        <taxon>Alphaproteobacteria</taxon>
        <taxon>Hyphomicrobiales</taxon>
        <taxon>Rhizobiaceae</taxon>
        <taxon>Sinorhizobium/Ensifer group</taxon>
        <taxon>Sinorhizobium</taxon>
    </lineage>
</organism>
<sequence>MEALILRLGLALAIGLLVGLERGWREREAPAGSRTAGIRTYGISGLLGGILAALSDAQRSDLIFAAGFMSFALSFTWFKLREARHDEDFSVTGVIAGLAVFALGGLAVTGDYRVAAAGAAALAGVLASRELMHNLLKKLSWIELRSALVLAAMTAIGLPLLPNHAIDPWGGFNPREIWLFTVLSATISFIGYVAVRLLGSSRGLLVGGLVGAVVSSTAVTASFGQKARSGEEPTALAGAASIAAVVSLLRVLAVVLLVSPRVLPVVAVPIIAAAAIFAAGGAALMTKSPPTADEPVNSRNPFELVPLLIFAGLFALTATTGAALMTGMGNNSLIAISAVSGLFDVDVAILTALRAGGGAAPLQIVAAAVLVAVLANAGGRVLVAMTSGTLRYGASLATVSLLAAGTGVAVYFFIVR</sequence>
<dbReference type="Pfam" id="PF02308">
    <property type="entry name" value="MgtC"/>
    <property type="match status" value="1"/>
</dbReference>
<feature type="transmembrane region" description="Helical" evidence="1">
    <location>
        <begin position="204"/>
        <end position="223"/>
    </location>
</feature>
<name>A0A844A8T7_RHIFR</name>
<feature type="transmembrane region" description="Helical" evidence="1">
    <location>
        <begin position="333"/>
        <end position="353"/>
    </location>
</feature>
<evidence type="ECO:0000313" key="5">
    <source>
        <dbReference type="Proteomes" id="UP000466694"/>
    </source>
</evidence>
<keyword evidence="1" id="KW-1133">Transmembrane helix</keyword>
<evidence type="ECO:0000259" key="3">
    <source>
        <dbReference type="Pfam" id="PF13194"/>
    </source>
</evidence>
<dbReference type="Pfam" id="PF13194">
    <property type="entry name" value="DUF4010"/>
    <property type="match status" value="1"/>
</dbReference>
<feature type="transmembrane region" description="Helical" evidence="1">
    <location>
        <begin position="144"/>
        <end position="165"/>
    </location>
</feature>
<feature type="transmembrane region" description="Helical" evidence="1">
    <location>
        <begin position="235"/>
        <end position="258"/>
    </location>
</feature>
<evidence type="ECO:0000256" key="1">
    <source>
        <dbReference type="SAM" id="Phobius"/>
    </source>
</evidence>
<protein>
    <submittedName>
        <fullName evidence="4">DUF4010 domain-containing protein</fullName>
    </submittedName>
</protein>
<feature type="transmembrane region" description="Helical" evidence="1">
    <location>
        <begin position="359"/>
        <end position="378"/>
    </location>
</feature>
<feature type="domain" description="MgtC/SapB/SrpB/YhiD N-terminal" evidence="2">
    <location>
        <begin position="8"/>
        <end position="134"/>
    </location>
</feature>
<proteinExistence type="predicted"/>
<feature type="transmembrane region" description="Helical" evidence="1">
    <location>
        <begin position="390"/>
        <end position="414"/>
    </location>
</feature>
<dbReference type="PANTHER" id="PTHR39084:SF1">
    <property type="entry name" value="DUF4010 DOMAIN-CONTAINING PROTEIN"/>
    <property type="match status" value="1"/>
</dbReference>
<dbReference type="PANTHER" id="PTHR39084">
    <property type="entry name" value="MEMBRANE PROTEIN-RELATED"/>
    <property type="match status" value="1"/>
</dbReference>